<evidence type="ECO:0000313" key="3">
    <source>
        <dbReference type="Proteomes" id="UP000001876"/>
    </source>
</evidence>
<feature type="compositionally biased region" description="Basic and acidic residues" evidence="1">
    <location>
        <begin position="37"/>
        <end position="58"/>
    </location>
</feature>
<reference evidence="2 3" key="1">
    <citation type="journal article" date="2009" name="Science">
        <title>Green evolution and dynamic adaptations revealed by genomes of the marine picoeukaryotes Micromonas.</title>
        <authorList>
            <person name="Worden A.Z."/>
            <person name="Lee J.H."/>
            <person name="Mock T."/>
            <person name="Rouze P."/>
            <person name="Simmons M.P."/>
            <person name="Aerts A.L."/>
            <person name="Allen A.E."/>
            <person name="Cuvelier M.L."/>
            <person name="Derelle E."/>
            <person name="Everett M.V."/>
            <person name="Foulon E."/>
            <person name="Grimwood J."/>
            <person name="Gundlach H."/>
            <person name="Henrissat B."/>
            <person name="Napoli C."/>
            <person name="McDonald S.M."/>
            <person name="Parker M.S."/>
            <person name="Rombauts S."/>
            <person name="Salamov A."/>
            <person name="Von Dassow P."/>
            <person name="Badger J.H."/>
            <person name="Coutinho P.M."/>
            <person name="Demir E."/>
            <person name="Dubchak I."/>
            <person name="Gentemann C."/>
            <person name="Eikrem W."/>
            <person name="Gready J.E."/>
            <person name="John U."/>
            <person name="Lanier W."/>
            <person name="Lindquist E.A."/>
            <person name="Lucas S."/>
            <person name="Mayer K.F."/>
            <person name="Moreau H."/>
            <person name="Not F."/>
            <person name="Otillar R."/>
            <person name="Panaud O."/>
            <person name="Pangilinan J."/>
            <person name="Paulsen I."/>
            <person name="Piegu B."/>
            <person name="Poliakov A."/>
            <person name="Robbens S."/>
            <person name="Schmutz J."/>
            <person name="Toulza E."/>
            <person name="Wyss T."/>
            <person name="Zelensky A."/>
            <person name="Zhou K."/>
            <person name="Armbrust E.V."/>
            <person name="Bhattacharya D."/>
            <person name="Goodenough U.W."/>
            <person name="Van de Peer Y."/>
            <person name="Grigoriev I.V."/>
        </authorList>
    </citation>
    <scope>NUCLEOTIDE SEQUENCE [LARGE SCALE GENOMIC DNA]</scope>
    <source>
        <strain evidence="2 3">CCMP1545</strain>
    </source>
</reference>
<dbReference type="GeneID" id="9682585"/>
<dbReference type="OrthoDB" id="248222at2759"/>
<feature type="region of interest" description="Disordered" evidence="1">
    <location>
        <begin position="36"/>
        <end position="116"/>
    </location>
</feature>
<organism evidence="3">
    <name type="scientific">Micromonas pusilla (strain CCMP1545)</name>
    <name type="common">Picoplanktonic green alga</name>
    <dbReference type="NCBI Taxonomy" id="564608"/>
    <lineage>
        <taxon>Eukaryota</taxon>
        <taxon>Viridiplantae</taxon>
        <taxon>Chlorophyta</taxon>
        <taxon>Mamiellophyceae</taxon>
        <taxon>Mamiellales</taxon>
        <taxon>Mamiellaceae</taxon>
        <taxon>Micromonas</taxon>
    </lineage>
</organism>
<sequence>MCDGGVRERCARVVQCPPPGAGQPIASERQRPFLNRAVRDEKGRCPAPTDDGRGIRDVEDADTAPRVTTPSPHAAAAMSAAQPPPAQVKNALGALKKQRSENRSHRRSLSGGTLDLSPEALAAPMKAMHVGGSRGASPSPASSPSTSPTGTTMTAHEKLKAASKHRRLSNGRASPTPYDLHASGDADAKARDVGDGKSPTSSASGPAFEWLLRRQMEVEMMFRGEKPATWRQCDVVRVRDVVARFAAFFVDLHAAAASLPGASASSNRFGVGGGGGGEPSSSCAPSTLFQELLHRVSGVNAGRSMDEQKREGNVPMHQAKVLDRRHRTNDECAGMDESLGRERVMNLVASVKARSIVHWSPYGRVRVVNANP</sequence>
<feature type="compositionally biased region" description="Low complexity" evidence="1">
    <location>
        <begin position="135"/>
        <end position="152"/>
    </location>
</feature>
<protein>
    <submittedName>
        <fullName evidence="2">Predicted protein</fullName>
    </submittedName>
</protein>
<gene>
    <name evidence="2" type="ORF">MICPUCDRAFT_55984</name>
</gene>
<dbReference type="Proteomes" id="UP000001876">
    <property type="component" value="Unassembled WGS sequence"/>
</dbReference>
<dbReference type="OMA" id="REHANAH"/>
<proteinExistence type="predicted"/>
<dbReference type="AlphaFoldDB" id="C1MNP7"/>
<feature type="compositionally biased region" description="Basic and acidic residues" evidence="1">
    <location>
        <begin position="182"/>
        <end position="195"/>
    </location>
</feature>
<accession>C1MNP7</accession>
<evidence type="ECO:0000313" key="2">
    <source>
        <dbReference type="EMBL" id="EEH58791.1"/>
    </source>
</evidence>
<dbReference type="EMBL" id="GG663737">
    <property type="protein sequence ID" value="EEH58791.1"/>
    <property type="molecule type" value="Genomic_DNA"/>
</dbReference>
<name>C1MNP7_MICPC</name>
<dbReference type="RefSeq" id="XP_003057146.1">
    <property type="nucleotide sequence ID" value="XM_003057100.1"/>
</dbReference>
<keyword evidence="3" id="KW-1185">Reference proteome</keyword>
<dbReference type="KEGG" id="mpp:MICPUCDRAFT_55984"/>
<evidence type="ECO:0000256" key="1">
    <source>
        <dbReference type="SAM" id="MobiDB-lite"/>
    </source>
</evidence>
<feature type="region of interest" description="Disordered" evidence="1">
    <location>
        <begin position="128"/>
        <end position="206"/>
    </location>
</feature>
<feature type="compositionally biased region" description="Low complexity" evidence="1">
    <location>
        <begin position="70"/>
        <end position="81"/>
    </location>
</feature>